<dbReference type="EMBL" id="FNHS01000001">
    <property type="protein sequence ID" value="SDM22228.1"/>
    <property type="molecule type" value="Genomic_DNA"/>
</dbReference>
<feature type="domain" description="PDZ" evidence="12">
    <location>
        <begin position="156"/>
        <end position="222"/>
    </location>
</feature>
<dbReference type="GO" id="GO:0006508">
    <property type="term" value="P:proteolysis"/>
    <property type="evidence" value="ECO:0007669"/>
    <property type="project" value="UniProtKB-KW"/>
</dbReference>
<feature type="transmembrane region" description="Helical" evidence="11">
    <location>
        <begin position="20"/>
        <end position="47"/>
    </location>
</feature>
<dbReference type="EC" id="3.4.24.-" evidence="11"/>
<dbReference type="InterPro" id="IPR041489">
    <property type="entry name" value="PDZ_6"/>
</dbReference>
<organism evidence="13 14">
    <name type="scientific">Methylobacterium phyllostachyos</name>
    <dbReference type="NCBI Taxonomy" id="582672"/>
    <lineage>
        <taxon>Bacteria</taxon>
        <taxon>Pseudomonadati</taxon>
        <taxon>Pseudomonadota</taxon>
        <taxon>Alphaproteobacteria</taxon>
        <taxon>Hyphomicrobiales</taxon>
        <taxon>Methylobacteriaceae</taxon>
        <taxon>Methylobacterium</taxon>
    </lineage>
</organism>
<evidence type="ECO:0000256" key="11">
    <source>
        <dbReference type="RuleBase" id="RU362031"/>
    </source>
</evidence>
<proteinExistence type="inferred from homology"/>
<dbReference type="Pfam" id="PF02163">
    <property type="entry name" value="Peptidase_M50"/>
    <property type="match status" value="1"/>
</dbReference>
<dbReference type="Proteomes" id="UP000198704">
    <property type="component" value="Unassembled WGS sequence"/>
</dbReference>
<evidence type="ECO:0000256" key="9">
    <source>
        <dbReference type="ARBA" id="ARBA00023049"/>
    </source>
</evidence>
<evidence type="ECO:0000256" key="8">
    <source>
        <dbReference type="ARBA" id="ARBA00022989"/>
    </source>
</evidence>
<comment type="cofactor">
    <cofactor evidence="1 11">
        <name>Zn(2+)</name>
        <dbReference type="ChEBI" id="CHEBI:29105"/>
    </cofactor>
</comment>
<accession>A0A1G9RG62</accession>
<evidence type="ECO:0000313" key="13">
    <source>
        <dbReference type="EMBL" id="SDM22228.1"/>
    </source>
</evidence>
<dbReference type="GO" id="GO:0046872">
    <property type="term" value="F:metal ion binding"/>
    <property type="evidence" value="ECO:0007669"/>
    <property type="project" value="UniProtKB-KW"/>
</dbReference>
<feature type="transmembrane region" description="Helical" evidence="11">
    <location>
        <begin position="134"/>
        <end position="158"/>
    </location>
</feature>
<dbReference type="SUPFAM" id="SSF50156">
    <property type="entry name" value="PDZ domain-like"/>
    <property type="match status" value="1"/>
</dbReference>
<keyword evidence="14" id="KW-1185">Reference proteome</keyword>
<dbReference type="GO" id="GO:0004222">
    <property type="term" value="F:metalloendopeptidase activity"/>
    <property type="evidence" value="ECO:0007669"/>
    <property type="project" value="InterPro"/>
</dbReference>
<evidence type="ECO:0000256" key="4">
    <source>
        <dbReference type="ARBA" id="ARBA00022670"/>
    </source>
</evidence>
<keyword evidence="7 11" id="KW-0862">Zinc</keyword>
<keyword evidence="4 13" id="KW-0645">Protease</keyword>
<evidence type="ECO:0000256" key="5">
    <source>
        <dbReference type="ARBA" id="ARBA00022692"/>
    </source>
</evidence>
<evidence type="ECO:0000256" key="1">
    <source>
        <dbReference type="ARBA" id="ARBA00001947"/>
    </source>
</evidence>
<evidence type="ECO:0000256" key="6">
    <source>
        <dbReference type="ARBA" id="ARBA00022801"/>
    </source>
</evidence>
<feature type="transmembrane region" description="Helical" evidence="11">
    <location>
        <begin position="318"/>
        <end position="339"/>
    </location>
</feature>
<comment type="similarity">
    <text evidence="3 11">Belongs to the peptidase M50B family.</text>
</comment>
<dbReference type="GO" id="GO:0016020">
    <property type="term" value="C:membrane"/>
    <property type="evidence" value="ECO:0007669"/>
    <property type="project" value="UniProtKB-SubCell"/>
</dbReference>
<gene>
    <name evidence="13" type="ORF">SAMN05216360_101249</name>
</gene>
<protein>
    <recommendedName>
        <fullName evidence="11">Zinc metalloprotease</fullName>
        <ecNumber evidence="11">3.4.24.-</ecNumber>
    </recommendedName>
</protein>
<dbReference type="InterPro" id="IPR001478">
    <property type="entry name" value="PDZ"/>
</dbReference>
<dbReference type="CDD" id="cd06163">
    <property type="entry name" value="S2P-M50_PDZ_RseP-like"/>
    <property type="match status" value="1"/>
</dbReference>
<keyword evidence="6 11" id="KW-0378">Hydrolase</keyword>
<evidence type="ECO:0000256" key="3">
    <source>
        <dbReference type="ARBA" id="ARBA00007931"/>
    </source>
</evidence>
<dbReference type="SMART" id="SM00228">
    <property type="entry name" value="PDZ"/>
    <property type="match status" value="1"/>
</dbReference>
<dbReference type="PANTHER" id="PTHR42837">
    <property type="entry name" value="REGULATOR OF SIGMA-E PROTEASE RSEP"/>
    <property type="match status" value="1"/>
</dbReference>
<sequence>MRRSRGAGAATARDRLMDFLNAMGGTAGGFFGALIPFLFVLTVVVFVHEMGHFLVGRWCGVGVHAFSLGFGPELIGFNDRRGTRWKLCAIPLGGYVKFHGDVNGASMPDPEAVARMTPQERAISFPTQPVAKRAAIVAAGPVANFILAILLFAGAIWLGGRYELPARVSSVEPNSVAAQAGFQPGDVITAIDGEKIGDFNAMYRTVTGSAGTPLTFTVERDDKPITIQATPATFEEKTPFGRHRIGRLGIRSPAGSEARLVRYGAVDSLNLGVKETYFVVERTFSYLGKLMTGRESADQLSGPIGIARVSGEVAKTGGVGGLVGLIALLSVSIGLLNLFPVPLLDGGHLLFYAFEVVRGRPLSEKAQEIGFRIGLALVLMLMLFAAWNDILNLGASWRNT</sequence>
<keyword evidence="9 11" id="KW-0482">Metalloprotease</keyword>
<evidence type="ECO:0000256" key="7">
    <source>
        <dbReference type="ARBA" id="ARBA00022833"/>
    </source>
</evidence>
<dbReference type="CDD" id="cd23081">
    <property type="entry name" value="cpPDZ_EcRseP-like"/>
    <property type="match status" value="1"/>
</dbReference>
<keyword evidence="5 11" id="KW-0812">Transmembrane</keyword>
<keyword evidence="8 11" id="KW-1133">Transmembrane helix</keyword>
<dbReference type="InterPro" id="IPR036034">
    <property type="entry name" value="PDZ_sf"/>
</dbReference>
<keyword evidence="11" id="KW-0479">Metal-binding</keyword>
<feature type="transmembrane region" description="Helical" evidence="11">
    <location>
        <begin position="369"/>
        <end position="388"/>
    </location>
</feature>
<comment type="subcellular location">
    <subcellularLocation>
        <location evidence="2">Membrane</location>
        <topology evidence="2">Multi-pass membrane protein</topology>
    </subcellularLocation>
</comment>
<dbReference type="AlphaFoldDB" id="A0A1G9RG62"/>
<dbReference type="InterPro" id="IPR008915">
    <property type="entry name" value="Peptidase_M50"/>
</dbReference>
<keyword evidence="10 11" id="KW-0472">Membrane</keyword>
<dbReference type="InterPro" id="IPR004387">
    <property type="entry name" value="Pept_M50_Zn"/>
</dbReference>
<evidence type="ECO:0000256" key="10">
    <source>
        <dbReference type="ARBA" id="ARBA00023136"/>
    </source>
</evidence>
<dbReference type="PANTHER" id="PTHR42837:SF2">
    <property type="entry name" value="MEMBRANE METALLOPROTEASE ARASP2, CHLOROPLASTIC-RELATED"/>
    <property type="match status" value="1"/>
</dbReference>
<evidence type="ECO:0000259" key="12">
    <source>
        <dbReference type="SMART" id="SM00228"/>
    </source>
</evidence>
<reference evidence="14" key="1">
    <citation type="submission" date="2016-10" db="EMBL/GenBank/DDBJ databases">
        <authorList>
            <person name="Varghese N."/>
            <person name="Submissions S."/>
        </authorList>
    </citation>
    <scope>NUCLEOTIDE SEQUENCE [LARGE SCALE GENOMIC DNA]</scope>
    <source>
        <strain evidence="14">BL47</strain>
    </source>
</reference>
<evidence type="ECO:0000256" key="2">
    <source>
        <dbReference type="ARBA" id="ARBA00004141"/>
    </source>
</evidence>
<dbReference type="Pfam" id="PF17820">
    <property type="entry name" value="PDZ_6"/>
    <property type="match status" value="1"/>
</dbReference>
<dbReference type="STRING" id="582672.SAMN05216360_101249"/>
<evidence type="ECO:0000313" key="14">
    <source>
        <dbReference type="Proteomes" id="UP000198704"/>
    </source>
</evidence>
<name>A0A1G9RG62_9HYPH</name>
<dbReference type="Gene3D" id="2.30.42.10">
    <property type="match status" value="1"/>
</dbReference>
<dbReference type="NCBIfam" id="TIGR00054">
    <property type="entry name" value="RIP metalloprotease RseP"/>
    <property type="match status" value="1"/>
</dbReference>